<evidence type="ECO:0000256" key="4">
    <source>
        <dbReference type="ARBA" id="ARBA00022801"/>
    </source>
</evidence>
<dbReference type="Proteomes" id="UP000180175">
    <property type="component" value="Chromosome"/>
</dbReference>
<reference evidence="9 11" key="1">
    <citation type="submission" date="2016-10" db="EMBL/GenBank/DDBJ databases">
        <title>Draft genome sequences of four alkaliphilic bacteria belonging to the Anaerobacillus genus.</title>
        <authorList>
            <person name="Bassil N.M."/>
            <person name="Lloyd J.R."/>
        </authorList>
    </citation>
    <scope>NUCLEOTIDE SEQUENCE [LARGE SCALE GENOMIC DNA]</scope>
    <source>
        <strain evidence="9 11">NB2006</strain>
    </source>
</reference>
<dbReference type="SUPFAM" id="SSF51011">
    <property type="entry name" value="Glycosyl hydrolase domain"/>
    <property type="match status" value="1"/>
</dbReference>
<keyword evidence="3" id="KW-0963">Cytoplasm</keyword>
<organism evidence="9 11">
    <name type="scientific">Anaerobacillus isosaccharinicus</name>
    <dbReference type="NCBI Taxonomy" id="1532552"/>
    <lineage>
        <taxon>Bacteria</taxon>
        <taxon>Bacillati</taxon>
        <taxon>Bacillota</taxon>
        <taxon>Bacilli</taxon>
        <taxon>Bacillales</taxon>
        <taxon>Bacillaceae</taxon>
        <taxon>Anaerobacillus</taxon>
    </lineage>
</organism>
<dbReference type="SMART" id="SM00642">
    <property type="entry name" value="Aamy"/>
    <property type="match status" value="1"/>
</dbReference>
<evidence type="ECO:0000256" key="6">
    <source>
        <dbReference type="ARBA" id="ARBA00036217"/>
    </source>
</evidence>
<reference evidence="10 11" key="3">
    <citation type="journal article" date="2019" name="Int. J. Syst. Evol. Microbiol.">
        <title>Anaerobacillus isosaccharinicus sp. nov., an alkaliphilic bacterium which degrades isosaccharinic acid.</title>
        <authorList>
            <person name="Bassil N.M."/>
            <person name="Lloyd J.R."/>
        </authorList>
    </citation>
    <scope>NUCLEOTIDE SEQUENCE [LARGE SCALE GENOMIC DNA]</scope>
    <source>
        <strain evidence="10 11">NB2006</strain>
    </source>
</reference>
<dbReference type="RefSeq" id="WP_071317467.1">
    <property type="nucleotide sequence ID" value="NZ_CP063356.2"/>
</dbReference>
<dbReference type="NCBIfam" id="NF008183">
    <property type="entry name" value="PRK10933.1"/>
    <property type="match status" value="1"/>
</dbReference>
<dbReference type="GO" id="GO:0004556">
    <property type="term" value="F:alpha-amylase activity"/>
    <property type="evidence" value="ECO:0007669"/>
    <property type="project" value="TreeGrafter"/>
</dbReference>
<keyword evidence="5" id="KW-0326">Glycosidase</keyword>
<evidence type="ECO:0000259" key="8">
    <source>
        <dbReference type="SMART" id="SM00642"/>
    </source>
</evidence>
<comment type="subcellular location">
    <subcellularLocation>
        <location evidence="1">Cytoplasm</location>
    </subcellularLocation>
</comment>
<comment type="catalytic activity">
    <reaction evidence="6">
        <text>Hydrolysis of (1-&gt;6)-alpha-D-glucosidic linkages in some oligosaccharides produced from starch and glycogen by alpha-amylase, and in isomaltose.</text>
        <dbReference type="EC" id="3.2.1.10"/>
    </reaction>
</comment>
<comment type="similarity">
    <text evidence="2">Belongs to the glycosyl hydrolase 13 family.</text>
</comment>
<dbReference type="KEGG" id="aia:AWH56_000790"/>
<dbReference type="FunFam" id="3.90.400.10:FF:000002">
    <property type="entry name" value="Sucrose isomerase"/>
    <property type="match status" value="1"/>
</dbReference>
<dbReference type="EMBL" id="CP063356">
    <property type="protein sequence ID" value="QOY36269.1"/>
    <property type="molecule type" value="Genomic_DNA"/>
</dbReference>
<dbReference type="Pfam" id="PF23915">
    <property type="entry name" value="SusG_C"/>
    <property type="match status" value="1"/>
</dbReference>
<evidence type="ECO:0000256" key="5">
    <source>
        <dbReference type="ARBA" id="ARBA00023295"/>
    </source>
</evidence>
<dbReference type="GO" id="GO:0004574">
    <property type="term" value="F:oligo-1,6-glucosidase activity"/>
    <property type="evidence" value="ECO:0007669"/>
    <property type="project" value="UniProtKB-EC"/>
</dbReference>
<dbReference type="EMBL" id="LQXD01000109">
    <property type="protein sequence ID" value="OIJ15077.1"/>
    <property type="molecule type" value="Genomic_DNA"/>
</dbReference>
<keyword evidence="4 9" id="KW-0378">Hydrolase</keyword>
<dbReference type="PANTHER" id="PTHR10357">
    <property type="entry name" value="ALPHA-AMYLASE FAMILY MEMBER"/>
    <property type="match status" value="1"/>
</dbReference>
<dbReference type="InterPro" id="IPR017853">
    <property type="entry name" value="GH"/>
</dbReference>
<dbReference type="Gene3D" id="3.20.20.80">
    <property type="entry name" value="Glycosidases"/>
    <property type="match status" value="1"/>
</dbReference>
<dbReference type="SUPFAM" id="SSF51445">
    <property type="entry name" value="(Trans)glycosidases"/>
    <property type="match status" value="1"/>
</dbReference>
<dbReference type="FunFam" id="3.20.20.80:FF:000014">
    <property type="entry name" value="Alpha,alpha-phosphotrehalase"/>
    <property type="match status" value="1"/>
</dbReference>
<dbReference type="PANTHER" id="PTHR10357:SF184">
    <property type="entry name" value="OLIGO-1,6-GLUCOSIDASE 1"/>
    <property type="match status" value="1"/>
</dbReference>
<dbReference type="OrthoDB" id="9805159at2"/>
<dbReference type="EC" id="3.2.1.10" evidence="7"/>
<dbReference type="InterPro" id="IPR013780">
    <property type="entry name" value="Glyco_hydro_b"/>
</dbReference>
<reference evidence="10 11" key="2">
    <citation type="journal article" date="2017" name="Genome Announc.">
        <title>Draft Genome Sequences of Four Alkaliphilic Bacteria Belonging to the Anaerobacillus Genus.</title>
        <authorList>
            <person name="Bassil N.M."/>
            <person name="Lloyd J.R."/>
        </authorList>
    </citation>
    <scope>NUCLEOTIDE SEQUENCE [LARGE SCALE GENOMIC DNA]</scope>
    <source>
        <strain evidence="10 11">NB2006</strain>
    </source>
</reference>
<dbReference type="Gene3D" id="3.90.400.10">
    <property type="entry name" value="Oligo-1,6-glucosidase, Domain 2"/>
    <property type="match status" value="1"/>
</dbReference>
<dbReference type="InterPro" id="IPR045857">
    <property type="entry name" value="O16G_dom_2"/>
</dbReference>
<evidence type="ECO:0000256" key="1">
    <source>
        <dbReference type="ARBA" id="ARBA00004496"/>
    </source>
</evidence>
<keyword evidence="11" id="KW-1185">Reference proteome</keyword>
<gene>
    <name evidence="10" type="ORF">AWH56_000790</name>
    <name evidence="9" type="ORF">AWH56_12750</name>
</gene>
<dbReference type="AlphaFoldDB" id="A0A1S2LTS5"/>
<protein>
    <recommendedName>
        <fullName evidence="7">oligo-1,6-glucosidase</fullName>
        <ecNumber evidence="7">3.2.1.10</ecNumber>
    </recommendedName>
</protein>
<dbReference type="CDD" id="cd11333">
    <property type="entry name" value="AmyAc_SI_OligoGlu_DGase"/>
    <property type="match status" value="1"/>
</dbReference>
<sequence length="558" mass="65257">MKKTWWKESVVYQIYPRSFADSNGDGIGDLKGIISKLDYLKKLGVDVIWLSPVYKSPNDDNGYDISDYQDIMDEFGTMADWEELLAEVHNRGMKLIMDLVVNHSSDEHKWFIESKKSKDNPYRDYYIWRPGKDGREPNNWASAFSGSAWQYDETTDEYFLHLFSKKQPDLNWENPTLREEVYKMMNWWLDKGIDGFRMDVVNFISKVEGLPDAPSEAGKKYVSGHEYFMNGPRIHEFLQEMHEKTTANYDVMTVGEMPGVTPAEARAYTAEERGEVYMVFQFEHVDLDSGPDGKWDLRPLKLADLKENLSGWQKGLENIGWNSLYFNNHDQPRMVSRFGNDGKYRVESAKMLATLLHMMKGTPYIYQGEEMGMTNIRFENIEQYKDIETLNMYKEKREQGIPHEKIMESIYVKGRDNARTPVQWDDSEHAGFTTGTPWIEVNPNYKEINAKAVVEDKNSIFYYYQNLIRLRKQHEIIVYGGYDILLEENADIFSYVRTLGDEKLVVVCNFYDQEPTFHLPDDIRFTKSELIVCNYAATEGSVEEFTLKPYEARVYLLK</sequence>
<dbReference type="Gene3D" id="2.60.40.1180">
    <property type="entry name" value="Golgi alpha-mannosidase II"/>
    <property type="match status" value="1"/>
</dbReference>
<accession>A0A1S2LTS5</accession>
<evidence type="ECO:0000313" key="11">
    <source>
        <dbReference type="Proteomes" id="UP000180175"/>
    </source>
</evidence>
<dbReference type="GO" id="GO:0009313">
    <property type="term" value="P:oligosaccharide catabolic process"/>
    <property type="evidence" value="ECO:0007669"/>
    <property type="project" value="TreeGrafter"/>
</dbReference>
<dbReference type="FunFam" id="2.60.40.1180:FF:000007">
    <property type="entry name" value="Sucrose isomerase"/>
    <property type="match status" value="1"/>
</dbReference>
<evidence type="ECO:0000313" key="9">
    <source>
        <dbReference type="EMBL" id="OIJ15077.1"/>
    </source>
</evidence>
<dbReference type="InterPro" id="IPR056300">
    <property type="entry name" value="SusG-like_C"/>
</dbReference>
<feature type="domain" description="Glycosyl hydrolase family 13 catalytic" evidence="8">
    <location>
        <begin position="13"/>
        <end position="419"/>
    </location>
</feature>
<reference evidence="10" key="4">
    <citation type="submission" date="2020-10" db="EMBL/GenBank/DDBJ databases">
        <authorList>
            <person name="Bassil N.M."/>
            <person name="Lloyd J.R."/>
        </authorList>
    </citation>
    <scope>NUCLEOTIDE SEQUENCE</scope>
    <source>
        <strain evidence="10">NB2006</strain>
    </source>
</reference>
<dbReference type="InterPro" id="IPR006047">
    <property type="entry name" value="GH13_cat_dom"/>
</dbReference>
<name>A0A1S2LTS5_9BACI</name>
<evidence type="ECO:0000313" key="10">
    <source>
        <dbReference type="EMBL" id="QOY36269.1"/>
    </source>
</evidence>
<evidence type="ECO:0000256" key="2">
    <source>
        <dbReference type="ARBA" id="ARBA00008061"/>
    </source>
</evidence>
<dbReference type="FunFam" id="3.20.20.80:FF:000064">
    <property type="entry name" value="Oligo-1,6-glucosidase"/>
    <property type="match status" value="1"/>
</dbReference>
<proteinExistence type="inferred from homology"/>
<dbReference type="GO" id="GO:0005737">
    <property type="term" value="C:cytoplasm"/>
    <property type="evidence" value="ECO:0007669"/>
    <property type="project" value="UniProtKB-SubCell"/>
</dbReference>
<dbReference type="Pfam" id="PF00128">
    <property type="entry name" value="Alpha-amylase"/>
    <property type="match status" value="1"/>
</dbReference>
<evidence type="ECO:0000256" key="3">
    <source>
        <dbReference type="ARBA" id="ARBA00022490"/>
    </source>
</evidence>
<evidence type="ECO:0000256" key="7">
    <source>
        <dbReference type="ARBA" id="ARBA00038939"/>
    </source>
</evidence>